<evidence type="ECO:0000313" key="3">
    <source>
        <dbReference type="Proteomes" id="UP001523263"/>
    </source>
</evidence>
<keyword evidence="3" id="KW-1185">Reference proteome</keyword>
<sequence length="114" mass="12187">MRALRAALAAITLIGGTVLVAAAPANAAPCGTVHTAHIDGASAHWKISCGENRVKVDGWVQDTRRDAMCARVTIDTESGSDWPQACGKGKRVVFHESYFDPHRKGAVVKLMVVY</sequence>
<feature type="signal peptide" evidence="1">
    <location>
        <begin position="1"/>
        <end position="27"/>
    </location>
</feature>
<comment type="caution">
    <text evidence="2">The sequence shown here is derived from an EMBL/GenBank/DDBJ whole genome shotgun (WGS) entry which is preliminary data.</text>
</comment>
<evidence type="ECO:0000256" key="1">
    <source>
        <dbReference type="SAM" id="SignalP"/>
    </source>
</evidence>
<evidence type="ECO:0008006" key="4">
    <source>
        <dbReference type="Google" id="ProtNLM"/>
    </source>
</evidence>
<organism evidence="2 3">
    <name type="scientific">Streptomyces griseoincarnatus</name>
    <dbReference type="NCBI Taxonomy" id="29305"/>
    <lineage>
        <taxon>Bacteria</taxon>
        <taxon>Bacillati</taxon>
        <taxon>Actinomycetota</taxon>
        <taxon>Actinomycetes</taxon>
        <taxon>Kitasatosporales</taxon>
        <taxon>Streptomycetaceae</taxon>
        <taxon>Streptomyces</taxon>
        <taxon>Streptomyces griseoincarnatus group</taxon>
    </lineage>
</organism>
<protein>
    <recommendedName>
        <fullName evidence="4">Secreted protein</fullName>
    </recommendedName>
</protein>
<dbReference type="Proteomes" id="UP001523263">
    <property type="component" value="Unassembled WGS sequence"/>
</dbReference>
<reference evidence="2 3" key="1">
    <citation type="submission" date="2022-06" db="EMBL/GenBank/DDBJ databases">
        <title>Whole genome sequence of Streptomyces griseoincarnatus RB7AG.</title>
        <authorList>
            <person name="Ray L."/>
            <person name="Behera S."/>
            <person name="Panda A.N."/>
        </authorList>
    </citation>
    <scope>NUCLEOTIDE SEQUENCE [LARGE SCALE GENOMIC DNA]</scope>
    <source>
        <strain evidence="2 3">RB7AG</strain>
    </source>
</reference>
<keyword evidence="1" id="KW-0732">Signal</keyword>
<name>A0ABT0W3V5_STRGI</name>
<feature type="chain" id="PRO_5045838571" description="Secreted protein" evidence="1">
    <location>
        <begin position="28"/>
        <end position="114"/>
    </location>
</feature>
<evidence type="ECO:0000313" key="2">
    <source>
        <dbReference type="EMBL" id="MCM2517910.1"/>
    </source>
</evidence>
<accession>A0ABT0W3V5</accession>
<proteinExistence type="predicted"/>
<dbReference type="RefSeq" id="WP_251100232.1">
    <property type="nucleotide sequence ID" value="NZ_JAMQBH010000029.1"/>
</dbReference>
<gene>
    <name evidence="2" type="ORF">NC658_32475</name>
</gene>
<dbReference type="EMBL" id="JAMQBH010000029">
    <property type="protein sequence ID" value="MCM2517910.1"/>
    <property type="molecule type" value="Genomic_DNA"/>
</dbReference>